<dbReference type="PANTHER" id="PTHR30071:SF1">
    <property type="entry name" value="CYTOCHROME B_B6 PROTEIN-RELATED"/>
    <property type="match status" value="1"/>
</dbReference>
<dbReference type="GO" id="GO:0005886">
    <property type="term" value="C:plasma membrane"/>
    <property type="evidence" value="ECO:0007669"/>
    <property type="project" value="TreeGrafter"/>
</dbReference>
<feature type="domain" description="4Fe-4S ferredoxin-type" evidence="12">
    <location>
        <begin position="635"/>
        <end position="664"/>
    </location>
</feature>
<sequence length="710" mass="81210">MSKLEKDQQVDLEQTYLADYIATTTLNRNVMPLTKKLIITSNYYQEILAILKHAGGASRVVGGAVRDAILDKKNYDIDIVTNLLPEQLDQDGLKACEGLKENLKFLSKERIKWEMDKLIIADNSANILQEMFEDLQLRDLKPLKSFHITPLAAVIAMLVKDQAEIVSIVNNNDCPHHYNLRPSDRQKVQNADIVFYINEQFEGFVGKLLKGHNNNVIKISDFPDLNIINHNSSNNWHVWLDLDNVKILLEQSAKILIGQFPSSSKYIAQNLKEAKKQLEELSNIKNKKLSSLSDIILLSDSVEYFFEDAKYKVVKLYNSPHKSLKYFRNLEQFLNVSVNRCLVLNFKQNSSIYNSLKVTIVQVESENWQVGQVNNELFYNQYLKMINQVIRSTLPTILVLMLLIMVAGLHQALIISPTDYQQGEMVRIMYVHVPASWMALGIYSFMAICSICNVVWKVRLTFLMAIASAPIGAAFCMISLVTGSLWGKPIWGTWWVWDARLTSMLILFLLYLSYIVVVNSGDNIIRSEKPASAIAIIGFINIPIVKFSVNIWYSLHQPASVLRWGAPTIHKTMLLPLMLMFISTILYFLLNLHINSEIQGTRKFMTYVVTDECIKCKYTDCVEVCPVDCFYEGELMLVINPDECIDCGVCEIECPVKAIKPESAELIDWIEKAKFFSGKWSNITIKKPPLPDADKYKDEKNKFEKYMQDI</sequence>
<dbReference type="PRINTS" id="PR01386">
    <property type="entry name" value="CCMCBIOGNSIS"/>
</dbReference>
<keyword evidence="5 11" id="KW-0812">Transmembrane</keyword>
<dbReference type="InterPro" id="IPR045062">
    <property type="entry name" value="Cyt_c_biogenesis_CcsA/CcmC"/>
</dbReference>
<evidence type="ECO:0000256" key="8">
    <source>
        <dbReference type="ARBA" id="ARBA00023136"/>
    </source>
</evidence>
<feature type="transmembrane region" description="Helical" evidence="11">
    <location>
        <begin position="394"/>
        <end position="415"/>
    </location>
</feature>
<comment type="similarity">
    <text evidence="3 9">Belongs to the tRNA nucleotidyltransferase/poly(A) polymerase family.</text>
</comment>
<dbReference type="PANTHER" id="PTHR30071">
    <property type="entry name" value="HEME EXPORTER PROTEIN C"/>
    <property type="match status" value="1"/>
</dbReference>
<evidence type="ECO:0000256" key="11">
    <source>
        <dbReference type="SAM" id="Phobius"/>
    </source>
</evidence>
<name>A0A9Q0S4L0_9DIPT</name>
<gene>
    <name evidence="13" type="ORF">Bhyg_00009</name>
</gene>
<evidence type="ECO:0000259" key="12">
    <source>
        <dbReference type="PROSITE" id="PS51379"/>
    </source>
</evidence>
<dbReference type="Gene3D" id="3.30.70.20">
    <property type="match status" value="1"/>
</dbReference>
<dbReference type="NCBIfam" id="TIGR01191">
    <property type="entry name" value="ccmC"/>
    <property type="match status" value="1"/>
</dbReference>
<evidence type="ECO:0000256" key="1">
    <source>
        <dbReference type="ARBA" id="ARBA00004141"/>
    </source>
</evidence>
<dbReference type="InterPro" id="IPR054829">
    <property type="entry name" value="FdxA"/>
</dbReference>
<protein>
    <recommendedName>
        <fullName evidence="12">4Fe-4S ferredoxin-type domain-containing protein</fullName>
    </recommendedName>
</protein>
<evidence type="ECO:0000313" key="14">
    <source>
        <dbReference type="Proteomes" id="UP001151699"/>
    </source>
</evidence>
<keyword evidence="9" id="KW-0694">RNA-binding</keyword>
<feature type="transmembrane region" description="Helical" evidence="11">
    <location>
        <begin position="531"/>
        <end position="553"/>
    </location>
</feature>
<dbReference type="SUPFAM" id="SSF81301">
    <property type="entry name" value="Nucleotidyltransferase"/>
    <property type="match status" value="1"/>
</dbReference>
<organism evidence="13 14">
    <name type="scientific">Pseudolycoriella hygida</name>
    <dbReference type="NCBI Taxonomy" id="35572"/>
    <lineage>
        <taxon>Eukaryota</taxon>
        <taxon>Metazoa</taxon>
        <taxon>Ecdysozoa</taxon>
        <taxon>Arthropoda</taxon>
        <taxon>Hexapoda</taxon>
        <taxon>Insecta</taxon>
        <taxon>Pterygota</taxon>
        <taxon>Neoptera</taxon>
        <taxon>Endopterygota</taxon>
        <taxon>Diptera</taxon>
        <taxon>Nematocera</taxon>
        <taxon>Sciaroidea</taxon>
        <taxon>Sciaridae</taxon>
        <taxon>Pseudolycoriella</taxon>
    </lineage>
</organism>
<dbReference type="GO" id="GO:0000166">
    <property type="term" value="F:nucleotide binding"/>
    <property type="evidence" value="ECO:0007669"/>
    <property type="project" value="UniProtKB-KW"/>
</dbReference>
<dbReference type="InterPro" id="IPR017900">
    <property type="entry name" value="4Fe4S_Fe_S_CS"/>
</dbReference>
<dbReference type="InterPro" id="IPR003557">
    <property type="entry name" value="Cyt_c_biogenesis_CcmC"/>
</dbReference>
<keyword evidence="6" id="KW-0201">Cytochrome c-type biogenesis</keyword>
<evidence type="ECO:0000256" key="10">
    <source>
        <dbReference type="SAM" id="Coils"/>
    </source>
</evidence>
<dbReference type="InterPro" id="IPR022569">
    <property type="entry name" value="Fd_C"/>
</dbReference>
<dbReference type="GO" id="GO:0017004">
    <property type="term" value="P:cytochrome complex assembly"/>
    <property type="evidence" value="ECO:0007669"/>
    <property type="project" value="UniProtKB-KW"/>
</dbReference>
<dbReference type="GO" id="GO:0020037">
    <property type="term" value="F:heme binding"/>
    <property type="evidence" value="ECO:0007669"/>
    <property type="project" value="InterPro"/>
</dbReference>
<dbReference type="AlphaFoldDB" id="A0A9Q0S4L0"/>
<evidence type="ECO:0000256" key="6">
    <source>
        <dbReference type="ARBA" id="ARBA00022748"/>
    </source>
</evidence>
<evidence type="ECO:0000256" key="4">
    <source>
        <dbReference type="ARBA" id="ARBA00022679"/>
    </source>
</evidence>
<feature type="transmembrane region" description="Helical" evidence="11">
    <location>
        <begin position="463"/>
        <end position="487"/>
    </location>
</feature>
<accession>A0A9Q0S4L0</accession>
<dbReference type="GO" id="GO:0001680">
    <property type="term" value="P:tRNA 3'-terminal CCA addition"/>
    <property type="evidence" value="ECO:0007669"/>
    <property type="project" value="UniProtKB-ARBA"/>
</dbReference>
<dbReference type="Proteomes" id="UP001151699">
    <property type="component" value="Chromosome A"/>
</dbReference>
<keyword evidence="10" id="KW-0175">Coiled coil</keyword>
<reference evidence="13" key="1">
    <citation type="submission" date="2022-07" db="EMBL/GenBank/DDBJ databases">
        <authorList>
            <person name="Trinca V."/>
            <person name="Uliana J.V.C."/>
            <person name="Torres T.T."/>
            <person name="Ward R.J."/>
            <person name="Monesi N."/>
        </authorList>
    </citation>
    <scope>NUCLEOTIDE SEQUENCE</scope>
    <source>
        <strain evidence="13">HSMRA1968</strain>
        <tissue evidence="13">Whole embryos</tissue>
    </source>
</reference>
<comment type="subcellular location">
    <subcellularLocation>
        <location evidence="1">Membrane</location>
        <topology evidence="1">Multi-pass membrane protein</topology>
    </subcellularLocation>
</comment>
<dbReference type="Pfam" id="PF11953">
    <property type="entry name" value="DUF3470"/>
    <property type="match status" value="1"/>
</dbReference>
<dbReference type="PROSITE" id="PS51379">
    <property type="entry name" value="4FE4S_FER_2"/>
    <property type="match status" value="2"/>
</dbReference>
<dbReference type="InterPro" id="IPR043519">
    <property type="entry name" value="NT_sf"/>
</dbReference>
<dbReference type="GO" id="GO:0046872">
    <property type="term" value="F:metal ion binding"/>
    <property type="evidence" value="ECO:0007669"/>
    <property type="project" value="InterPro"/>
</dbReference>
<dbReference type="OrthoDB" id="5270977at2759"/>
<dbReference type="GO" id="GO:0003723">
    <property type="term" value="F:RNA binding"/>
    <property type="evidence" value="ECO:0007669"/>
    <property type="project" value="UniProtKB-KW"/>
</dbReference>
<dbReference type="GO" id="GO:0016779">
    <property type="term" value="F:nucleotidyltransferase activity"/>
    <property type="evidence" value="ECO:0007669"/>
    <property type="project" value="InterPro"/>
</dbReference>
<dbReference type="EMBL" id="WJQU01000001">
    <property type="protein sequence ID" value="KAJ6644814.1"/>
    <property type="molecule type" value="Genomic_DNA"/>
</dbReference>
<dbReference type="Gene3D" id="3.40.50.1980">
    <property type="entry name" value="Nitrogenase molybdenum iron protein domain"/>
    <property type="match status" value="1"/>
</dbReference>
<dbReference type="Pfam" id="PF01743">
    <property type="entry name" value="PolyA_pol"/>
    <property type="match status" value="1"/>
</dbReference>
<evidence type="ECO:0000256" key="9">
    <source>
        <dbReference type="RuleBase" id="RU003953"/>
    </source>
</evidence>
<feature type="transmembrane region" description="Helical" evidence="11">
    <location>
        <begin position="499"/>
        <end position="519"/>
    </location>
</feature>
<feature type="transmembrane region" description="Helical" evidence="11">
    <location>
        <begin position="573"/>
        <end position="594"/>
    </location>
</feature>
<feature type="domain" description="4Fe-4S ferredoxin-type" evidence="12">
    <location>
        <begin position="604"/>
        <end position="634"/>
    </location>
</feature>
<dbReference type="SUPFAM" id="SSF53807">
    <property type="entry name" value="Helical backbone' metal receptor"/>
    <property type="match status" value="1"/>
</dbReference>
<dbReference type="PROSITE" id="PS00198">
    <property type="entry name" value="4FE4S_FER_1"/>
    <property type="match status" value="1"/>
</dbReference>
<keyword evidence="8 11" id="KW-0472">Membrane</keyword>
<dbReference type="NCBIfam" id="NF045490">
    <property type="entry name" value="FdxA_Protbact"/>
    <property type="match status" value="1"/>
</dbReference>
<feature type="transmembrane region" description="Helical" evidence="11">
    <location>
        <begin position="435"/>
        <end position="456"/>
    </location>
</feature>
<feature type="coiled-coil region" evidence="10">
    <location>
        <begin position="264"/>
        <end position="291"/>
    </location>
</feature>
<proteinExistence type="inferred from homology"/>
<comment type="similarity">
    <text evidence="2">Belongs to the CcmC/CycZ/HelC family.</text>
</comment>
<dbReference type="SUPFAM" id="SSF81891">
    <property type="entry name" value="Poly A polymerase C-terminal region-like"/>
    <property type="match status" value="1"/>
</dbReference>
<dbReference type="Gene3D" id="3.30.460.10">
    <property type="entry name" value="Beta Polymerase, domain 2"/>
    <property type="match status" value="1"/>
</dbReference>
<evidence type="ECO:0000256" key="5">
    <source>
        <dbReference type="ARBA" id="ARBA00022692"/>
    </source>
</evidence>
<evidence type="ECO:0000256" key="2">
    <source>
        <dbReference type="ARBA" id="ARBA00005840"/>
    </source>
</evidence>
<dbReference type="Pfam" id="PF00037">
    <property type="entry name" value="Fer4"/>
    <property type="match status" value="1"/>
</dbReference>
<dbReference type="InterPro" id="IPR017896">
    <property type="entry name" value="4Fe4S_Fe-S-bd"/>
</dbReference>
<evidence type="ECO:0000256" key="3">
    <source>
        <dbReference type="ARBA" id="ARBA00007265"/>
    </source>
</evidence>
<dbReference type="Pfam" id="PF01578">
    <property type="entry name" value="Cytochrom_C_asm"/>
    <property type="match status" value="1"/>
</dbReference>
<keyword evidence="14" id="KW-1185">Reference proteome</keyword>
<keyword evidence="4 9" id="KW-0808">Transferase</keyword>
<evidence type="ECO:0000313" key="13">
    <source>
        <dbReference type="EMBL" id="KAJ6644814.1"/>
    </source>
</evidence>
<dbReference type="GO" id="GO:0015232">
    <property type="term" value="F:heme transmembrane transporter activity"/>
    <property type="evidence" value="ECO:0007669"/>
    <property type="project" value="InterPro"/>
</dbReference>
<dbReference type="InterPro" id="IPR002646">
    <property type="entry name" value="PolA_pol_head_dom"/>
</dbReference>
<keyword evidence="7 11" id="KW-1133">Transmembrane helix</keyword>
<dbReference type="InterPro" id="IPR002541">
    <property type="entry name" value="Cyt_c_assembly"/>
</dbReference>
<evidence type="ECO:0000256" key="7">
    <source>
        <dbReference type="ARBA" id="ARBA00022989"/>
    </source>
</evidence>
<dbReference type="SUPFAM" id="SSF54862">
    <property type="entry name" value="4Fe-4S ferredoxins"/>
    <property type="match status" value="1"/>
</dbReference>
<comment type="caution">
    <text evidence="13">The sequence shown here is derived from an EMBL/GenBank/DDBJ whole genome shotgun (WGS) entry which is preliminary data.</text>
</comment>